<evidence type="ECO:0000313" key="2">
    <source>
        <dbReference type="EMBL" id="RZF39625.1"/>
    </source>
</evidence>
<name>A0A482X196_LAOST</name>
<keyword evidence="3" id="KW-1185">Reference proteome</keyword>
<reference evidence="2 3" key="1">
    <citation type="journal article" date="2017" name="Gigascience">
        <title>Genome sequence of the small brown planthopper, Laodelphax striatellus.</title>
        <authorList>
            <person name="Zhu J."/>
            <person name="Jiang F."/>
            <person name="Wang X."/>
            <person name="Yang P."/>
            <person name="Bao Y."/>
            <person name="Zhao W."/>
            <person name="Wang W."/>
            <person name="Lu H."/>
            <person name="Wang Q."/>
            <person name="Cui N."/>
            <person name="Li J."/>
            <person name="Chen X."/>
            <person name="Luo L."/>
            <person name="Yu J."/>
            <person name="Kang L."/>
            <person name="Cui F."/>
        </authorList>
    </citation>
    <scope>NUCLEOTIDE SEQUENCE [LARGE SCALE GENOMIC DNA]</scope>
    <source>
        <strain evidence="2">Lst14</strain>
    </source>
</reference>
<dbReference type="EMBL" id="QKKF02019844">
    <property type="protein sequence ID" value="RZF39625.1"/>
    <property type="molecule type" value="Genomic_DNA"/>
</dbReference>
<evidence type="ECO:0000256" key="1">
    <source>
        <dbReference type="SAM" id="MobiDB-lite"/>
    </source>
</evidence>
<feature type="compositionally biased region" description="Acidic residues" evidence="1">
    <location>
        <begin position="201"/>
        <end position="214"/>
    </location>
</feature>
<feature type="compositionally biased region" description="Low complexity" evidence="1">
    <location>
        <begin position="161"/>
        <end position="171"/>
    </location>
</feature>
<dbReference type="AlphaFoldDB" id="A0A482X196"/>
<dbReference type="InParanoid" id="A0A482X196"/>
<proteinExistence type="predicted"/>
<accession>A0A482X196</accession>
<organism evidence="2 3">
    <name type="scientific">Laodelphax striatellus</name>
    <name type="common">Small brown planthopper</name>
    <name type="synonym">Delphax striatella</name>
    <dbReference type="NCBI Taxonomy" id="195883"/>
    <lineage>
        <taxon>Eukaryota</taxon>
        <taxon>Metazoa</taxon>
        <taxon>Ecdysozoa</taxon>
        <taxon>Arthropoda</taxon>
        <taxon>Hexapoda</taxon>
        <taxon>Insecta</taxon>
        <taxon>Pterygota</taxon>
        <taxon>Neoptera</taxon>
        <taxon>Paraneoptera</taxon>
        <taxon>Hemiptera</taxon>
        <taxon>Auchenorrhyncha</taxon>
        <taxon>Fulgoroidea</taxon>
        <taxon>Delphacidae</taxon>
        <taxon>Criomorphinae</taxon>
        <taxon>Laodelphax</taxon>
    </lineage>
</organism>
<sequence length="223" mass="24473">MGNFPIWDKMFCGGFSSENGVFGENSRNELSSPSTSSECAGFVCNNNNFVKDNNKSENVFAQGSSVTEHFSVAEQFSASVTEETMVTTRRRTFDSGGTVTIVRGVSEESGYTSESLFDEIVREFNWDNYRSQTLVSVPSADLEMDDLVNLSSELTILTDSSSSAAQSILTSPELTPESRFDAQVPSTSQEVPRQDASDTVNETENEVEEDEEETERVLVPSGE</sequence>
<evidence type="ECO:0000313" key="3">
    <source>
        <dbReference type="Proteomes" id="UP000291343"/>
    </source>
</evidence>
<gene>
    <name evidence="2" type="ORF">LSTR_LSTR001146</name>
</gene>
<comment type="caution">
    <text evidence="2">The sequence shown here is derived from an EMBL/GenBank/DDBJ whole genome shotgun (WGS) entry which is preliminary data.</text>
</comment>
<dbReference type="Proteomes" id="UP000291343">
    <property type="component" value="Unassembled WGS sequence"/>
</dbReference>
<feature type="region of interest" description="Disordered" evidence="1">
    <location>
        <begin position="161"/>
        <end position="223"/>
    </location>
</feature>
<protein>
    <submittedName>
        <fullName evidence="2">Uncharacterized protein</fullName>
    </submittedName>
</protein>